<evidence type="ECO:0000313" key="2">
    <source>
        <dbReference type="Proteomes" id="UP000053354"/>
    </source>
</evidence>
<name>A0A1B1S2S8_9BACL</name>
<proteinExistence type="predicted"/>
<sequence>MFNSFVLEIPDLRLVLHPKDVLAWEVVYAKAELVFSQISWQISADGDRYSVQNPRLFPDYLKQVQVDFKMNRIVFYKREMSNEEFHSLVAYIMEKVSIYINSNEMHFMVVPPQHRHQRTCSKK</sequence>
<keyword evidence="2" id="KW-1185">Reference proteome</keyword>
<organism evidence="1 2">
    <name type="scientific">Planococcus versutus</name>
    <dbReference type="NCBI Taxonomy" id="1302659"/>
    <lineage>
        <taxon>Bacteria</taxon>
        <taxon>Bacillati</taxon>
        <taxon>Bacillota</taxon>
        <taxon>Bacilli</taxon>
        <taxon>Bacillales</taxon>
        <taxon>Caryophanaceae</taxon>
        <taxon>Planococcus</taxon>
    </lineage>
</organism>
<dbReference type="AlphaFoldDB" id="A0A1B1S2S8"/>
<dbReference type="Proteomes" id="UP000053354">
    <property type="component" value="Chromosome"/>
</dbReference>
<evidence type="ECO:0000313" key="1">
    <source>
        <dbReference type="EMBL" id="ANU27492.1"/>
    </source>
</evidence>
<dbReference type="RefSeq" id="WP_049694116.1">
    <property type="nucleotide sequence ID" value="NZ_CP016540.2"/>
</dbReference>
<reference evidence="1" key="1">
    <citation type="submission" date="2016-10" db="EMBL/GenBank/DDBJ databases">
        <authorList>
            <person name="See-Too W.S."/>
        </authorList>
    </citation>
    <scope>NUCLEOTIDE SEQUENCE</scope>
    <source>
        <strain evidence="1">L10.15</strain>
    </source>
</reference>
<dbReference type="KEGG" id="pll:I858_010880"/>
<dbReference type="EMBL" id="CP016540">
    <property type="protein sequence ID" value="ANU27492.1"/>
    <property type="molecule type" value="Genomic_DNA"/>
</dbReference>
<accession>A0A1B1S2S8</accession>
<dbReference type="OrthoDB" id="2427341at2"/>
<gene>
    <name evidence="1" type="ORF">I858_010880</name>
</gene>
<protein>
    <submittedName>
        <fullName evidence="1">Uncharacterized protein</fullName>
    </submittedName>
</protein>